<dbReference type="PANTHER" id="PTHR45862">
    <property type="entry name" value="PROTEIN SGT1 HOMOLOG"/>
    <property type="match status" value="1"/>
</dbReference>
<sequence length="187" mass="21662">MSLRYDWYQLKDYVVIDVFEKNVPKENVTITFEDEQVTIEVKKGEEILTQIIDHLYGSYIIDQSTYRVGAVKIEIKLKKSDASQWENLTKTQQNHHQQSATNIFRKDWNSVDKELETELKDDEKEGGPNAMFQQLYANATDDQRRAMNKSFLESGGTCLNMNWEEVGKKKVEGSAPEGAIMKKWGED</sequence>
<evidence type="ECO:0000259" key="1">
    <source>
        <dbReference type="PROSITE" id="PS51048"/>
    </source>
</evidence>
<reference evidence="3 4" key="1">
    <citation type="journal article" date="2019" name="PLoS Negl. Trop. Dis.">
        <title>Whole genome sequencing of Entamoeba nuttalli reveals mammalian host-related molecular signatures and a novel octapeptide-repeat surface protein.</title>
        <authorList>
            <person name="Tanaka M."/>
            <person name="Makiuchi T."/>
            <person name="Komiyama T."/>
            <person name="Shiina T."/>
            <person name="Osaki K."/>
            <person name="Tachibana H."/>
        </authorList>
    </citation>
    <scope>NUCLEOTIDE SEQUENCE [LARGE SCALE GENOMIC DNA]</scope>
    <source>
        <strain evidence="3 4">P19-061405</strain>
    </source>
</reference>
<dbReference type="Pfam" id="PF04969">
    <property type="entry name" value="CS"/>
    <property type="match status" value="1"/>
</dbReference>
<evidence type="ECO:0000313" key="4">
    <source>
        <dbReference type="Proteomes" id="UP001628156"/>
    </source>
</evidence>
<gene>
    <name evidence="3" type="ORF">ENUP19_0057G0051</name>
</gene>
<dbReference type="CDD" id="cd06466">
    <property type="entry name" value="p23_CS_SGT1_like"/>
    <property type="match status" value="1"/>
</dbReference>
<evidence type="ECO:0000313" key="3">
    <source>
        <dbReference type="EMBL" id="GAB1220717.1"/>
    </source>
</evidence>
<feature type="domain" description="CS" evidence="2">
    <location>
        <begin position="1"/>
        <end position="89"/>
    </location>
</feature>
<dbReference type="InterPro" id="IPR044563">
    <property type="entry name" value="Sgt1-like"/>
</dbReference>
<dbReference type="InterPro" id="IPR007699">
    <property type="entry name" value="SGS_dom"/>
</dbReference>
<keyword evidence="4" id="KW-1185">Reference proteome</keyword>
<dbReference type="PROSITE" id="PS51048">
    <property type="entry name" value="SGS"/>
    <property type="match status" value="1"/>
</dbReference>
<dbReference type="PROSITE" id="PS51203">
    <property type="entry name" value="CS"/>
    <property type="match status" value="1"/>
</dbReference>
<comment type="caution">
    <text evidence="3">The sequence shown here is derived from an EMBL/GenBank/DDBJ whole genome shotgun (WGS) entry which is preliminary data.</text>
</comment>
<dbReference type="InterPro" id="IPR007052">
    <property type="entry name" value="CS_dom"/>
</dbReference>
<proteinExistence type="predicted"/>
<feature type="domain" description="SGS" evidence="1">
    <location>
        <begin position="97"/>
        <end position="186"/>
    </location>
</feature>
<accession>A0ABQ0DCY5</accession>
<dbReference type="Pfam" id="PF05002">
    <property type="entry name" value="SGS"/>
    <property type="match status" value="1"/>
</dbReference>
<dbReference type="EMBL" id="BAAFRS010000057">
    <property type="protein sequence ID" value="GAB1220717.1"/>
    <property type="molecule type" value="Genomic_DNA"/>
</dbReference>
<dbReference type="SUPFAM" id="SSF49764">
    <property type="entry name" value="HSP20-like chaperones"/>
    <property type="match status" value="1"/>
</dbReference>
<name>A0ABQ0DCY5_9EUKA</name>
<evidence type="ECO:0000259" key="2">
    <source>
        <dbReference type="PROSITE" id="PS51203"/>
    </source>
</evidence>
<evidence type="ECO:0008006" key="5">
    <source>
        <dbReference type="Google" id="ProtNLM"/>
    </source>
</evidence>
<dbReference type="InterPro" id="IPR008978">
    <property type="entry name" value="HSP20-like_chaperone"/>
</dbReference>
<protein>
    <recommendedName>
        <fullName evidence="5">SGS domain containing protein</fullName>
    </recommendedName>
</protein>
<organism evidence="3 4">
    <name type="scientific">Entamoeba nuttalli</name>
    <dbReference type="NCBI Taxonomy" id="412467"/>
    <lineage>
        <taxon>Eukaryota</taxon>
        <taxon>Amoebozoa</taxon>
        <taxon>Evosea</taxon>
        <taxon>Archamoebae</taxon>
        <taxon>Mastigamoebida</taxon>
        <taxon>Entamoebidae</taxon>
        <taxon>Entamoeba</taxon>
    </lineage>
</organism>
<dbReference type="Gene3D" id="2.60.40.790">
    <property type="match status" value="1"/>
</dbReference>
<dbReference type="Proteomes" id="UP001628156">
    <property type="component" value="Unassembled WGS sequence"/>
</dbReference>